<dbReference type="Proteomes" id="UP000324800">
    <property type="component" value="Unassembled WGS sequence"/>
</dbReference>
<name>A0A5J4TFH8_9EUKA</name>
<protein>
    <submittedName>
        <fullName evidence="1">Uncharacterized protein</fullName>
    </submittedName>
</protein>
<comment type="caution">
    <text evidence="1">The sequence shown here is derived from an EMBL/GenBank/DDBJ whole genome shotgun (WGS) entry which is preliminary data.</text>
</comment>
<gene>
    <name evidence="1" type="ORF">EZS28_047495</name>
</gene>
<sequence length="70" mass="8210">MLKFFDEIVMINLLEQLFYNKEIIIAAGDAAVEMAGYCRRKLIQLVVRKDLSQHLENVNEKMKLLTIRQV</sequence>
<proteinExistence type="predicted"/>
<dbReference type="EMBL" id="SNRW01032104">
    <property type="protein sequence ID" value="KAA6356978.1"/>
    <property type="molecule type" value="Genomic_DNA"/>
</dbReference>
<dbReference type="AlphaFoldDB" id="A0A5J4TFH8"/>
<reference evidence="1 2" key="1">
    <citation type="submission" date="2019-03" db="EMBL/GenBank/DDBJ databases">
        <title>Single cell metagenomics reveals metabolic interactions within the superorganism composed of flagellate Streblomastix strix and complex community of Bacteroidetes bacteria on its surface.</title>
        <authorList>
            <person name="Treitli S.C."/>
            <person name="Kolisko M."/>
            <person name="Husnik F."/>
            <person name="Keeling P."/>
            <person name="Hampl V."/>
        </authorList>
    </citation>
    <scope>NUCLEOTIDE SEQUENCE [LARGE SCALE GENOMIC DNA]</scope>
    <source>
        <strain evidence="1">ST1C</strain>
    </source>
</reference>
<accession>A0A5J4TFH8</accession>
<organism evidence="1 2">
    <name type="scientific">Streblomastix strix</name>
    <dbReference type="NCBI Taxonomy" id="222440"/>
    <lineage>
        <taxon>Eukaryota</taxon>
        <taxon>Metamonada</taxon>
        <taxon>Preaxostyla</taxon>
        <taxon>Oxymonadida</taxon>
        <taxon>Streblomastigidae</taxon>
        <taxon>Streblomastix</taxon>
    </lineage>
</organism>
<evidence type="ECO:0000313" key="1">
    <source>
        <dbReference type="EMBL" id="KAA6356978.1"/>
    </source>
</evidence>
<evidence type="ECO:0000313" key="2">
    <source>
        <dbReference type="Proteomes" id="UP000324800"/>
    </source>
</evidence>
<dbReference type="OrthoDB" id="432970at2759"/>